<reference evidence="4 5" key="1">
    <citation type="journal article" date="2019" name="Anaerobe">
        <title>Detection of Robinsoniella peoriensis in multiple bone samples of a trauma patient.</title>
        <authorList>
            <person name="Schrottner P."/>
            <person name="Hartwich K."/>
            <person name="Bunk B."/>
            <person name="Schober I."/>
            <person name="Helbig S."/>
            <person name="Rudolph W.W."/>
            <person name="Gunzer F."/>
        </authorList>
    </citation>
    <scope>NUCLEOTIDE SEQUENCE [LARGE SCALE GENOMIC DNA]</scope>
    <source>
        <strain evidence="4 5">DSM 106044</strain>
    </source>
</reference>
<organism evidence="4 5">
    <name type="scientific">Robinsoniella peoriensis</name>
    <dbReference type="NCBI Taxonomy" id="180332"/>
    <lineage>
        <taxon>Bacteria</taxon>
        <taxon>Bacillati</taxon>
        <taxon>Bacillota</taxon>
        <taxon>Clostridia</taxon>
        <taxon>Lachnospirales</taxon>
        <taxon>Lachnospiraceae</taxon>
        <taxon>Robinsoniella</taxon>
    </lineage>
</organism>
<dbReference type="InterPro" id="IPR008979">
    <property type="entry name" value="Galactose-bd-like_sf"/>
</dbReference>
<dbReference type="Pfam" id="PF22124">
    <property type="entry name" value="Glyco_hydro_95_cat"/>
    <property type="match status" value="1"/>
</dbReference>
<feature type="domain" description="F5/8 type C" evidence="3">
    <location>
        <begin position="270"/>
        <end position="431"/>
    </location>
</feature>
<dbReference type="PANTHER" id="PTHR31084:SF19">
    <property type="entry name" value="GLYCOSYL HYDROLASE FAMILY 95 N-TERMINAL DOMAIN-CONTAINING PROTEIN"/>
    <property type="match status" value="1"/>
</dbReference>
<dbReference type="InterPro" id="IPR013780">
    <property type="entry name" value="Glyco_hydro_b"/>
</dbReference>
<name>A0A4U8Q674_9FIRM</name>
<dbReference type="Gene3D" id="1.50.10.10">
    <property type="match status" value="1"/>
</dbReference>
<dbReference type="EMBL" id="QGQD01000068">
    <property type="protein sequence ID" value="TLC99562.1"/>
    <property type="molecule type" value="Genomic_DNA"/>
</dbReference>
<accession>A0A4U8Q674</accession>
<dbReference type="RefSeq" id="WP_161597384.1">
    <property type="nucleotide sequence ID" value="NZ_QGQD01000068.1"/>
</dbReference>
<dbReference type="SUPFAM" id="SSF52058">
    <property type="entry name" value="L domain-like"/>
    <property type="match status" value="1"/>
</dbReference>
<keyword evidence="1" id="KW-0326">Glycosidase</keyword>
<dbReference type="InterPro" id="IPR032675">
    <property type="entry name" value="LRR_dom_sf"/>
</dbReference>
<dbReference type="PROSITE" id="PS50022">
    <property type="entry name" value="FA58C_3"/>
    <property type="match status" value="1"/>
</dbReference>
<dbReference type="InterPro" id="IPR000421">
    <property type="entry name" value="FA58C"/>
</dbReference>
<sequence precursor="true">MKRRFMARGLSALLITSVFMNMMPVSAAANEGSSVGNDAQWVTLRETLKNYTPVWNDATYKGAVAQRMIETALMGNGDVGVNSSGNSKEKSYLISKQDFWNCGNMNTDNIGSADAGRVSPLSVGGLTIREMQEEEEPEIKPTVTGCGFIDDANPEYIYDLDGIIDGKMDKDKDSWACKGTDHEPDAHWFEINLNQVKSIRGYEIYHHMNPLMYTSDFEVSVSSDGINYETVQTVTDNDQQKTSFQFDQAKEIQYIKVDIAKPNADRDNTARILEMELLESTNAAAKVTGCGYISDADPAYIYDLEGIIDDKMEQDKDTWACNGNEHADDKKSHWFQVDFGEVNRLKKYVLYHQGSYNNAQTEMNTSDFEVRVSKDGENYETVQTVTENLENATEFILDEAIEAQYVKVFISKANPGRDSTARIAEMRFYDEANKNLITGDIVYDFKETLDITDGRLDTNMEISGIPITCSSWISATDNVMVTEITSTGEEPLNLESAVWTRADLEDFPLDSGVDGDMVWASKKTVNLVENQNEKSWTSEVVLKSKVLGTKAAAEKNKDSEAVLKFTIEPGQTVQVVTSVGGGGQNYDFTGNLQGMEPQNEASDILAQYQNAQDLVSLKESNDQWWKDYWLKSYINIGDEQLHRYYYGSLYYMACTSREDSLPPGLYGIWTTTDGAMWNGDFHMNYNFIAPFYGMHSSNRGEFSKSLKDPLLDFMENGSQRAKTDIANVYYNYIYGGNQPGENGTAFNNGKFDGRPELVDGIDDGILYPVALGPWGSYAWGGEAGGYLMQVYNAGFAAMGLTQYYNYTKDGDYLKEIYPYLLANANFYEKWCEKEDLGDGKYRYNIWTGAHENTFDMNSGTAIGTVKNILECLIDGTEDGNIFPPAEKLAVWKDMYENFADYPIQDFVPQSDANFTYDKPYVPLSEVGAKFRAHEANVGLEFIAPGQQLGYDTDPELREAARNSIELKELANKNIWSQINETPKVYLHAVRCGVDPQYIISKFKQLLDSSMCENFVIQDGYHGIEKAGAIEFINTMLLQSDNDIIKVFPNWTGADASFTRLRERGAFLLSSSMTGGQVDYIEITSEKGEPVKLVNPWENSVVRVTDQSGQEIDYKKGSTVNTGEKTIEFESTENAVYTIEYAGEEPADYTNVDAALSQVPQDLTIYTRESAAAVTDAVNAVVRDLTIDRQADVDAMAAAIEKAVRGLITQESVDLETAKIALEKEILVGKAMMEKGQGIYTDSSWKAYINAVNNAVQMSDKQDAVSSEVIGAVNRAKNAFRNLTVKADTSFVEAKKEFQSILSVLNTVLGKGQGNYTDASWKAFQDTIAQGSALAAKPSADKAEMMAMSQKLRLAANGLQLKPVTPPATPAVKLPKAGSVHKIGSLRYKVTKSAAKDGTVAVVSGTKNTMTKVSIPSSVKVNGYTFRVTEISAKAFKNYKKLSKVTIGKYVNSIGNYAFQNNTKLKKVTIGERVTKIGKYAFYGDKNLIDIQIKTKKLYSVGTSAFKKINRKTVIRVPKNKVSSYKKLFRGKGLQGSVEIKK</sequence>
<dbReference type="Gene3D" id="1.20.1270.90">
    <property type="entry name" value="AF1782-like"/>
    <property type="match status" value="3"/>
</dbReference>
<feature type="signal peptide" evidence="2">
    <location>
        <begin position="1"/>
        <end position="27"/>
    </location>
</feature>
<dbReference type="PANTHER" id="PTHR31084">
    <property type="entry name" value="ALPHA-L-FUCOSIDASE 2"/>
    <property type="match status" value="1"/>
</dbReference>
<dbReference type="GO" id="GO:0005975">
    <property type="term" value="P:carbohydrate metabolic process"/>
    <property type="evidence" value="ECO:0007669"/>
    <property type="project" value="InterPro"/>
</dbReference>
<evidence type="ECO:0000256" key="2">
    <source>
        <dbReference type="SAM" id="SignalP"/>
    </source>
</evidence>
<keyword evidence="1" id="KW-0378">Hydrolase</keyword>
<dbReference type="InterPro" id="IPR008928">
    <property type="entry name" value="6-hairpin_glycosidase_sf"/>
</dbReference>
<dbReference type="Pfam" id="PF13306">
    <property type="entry name" value="LRR_5"/>
    <property type="match status" value="1"/>
</dbReference>
<dbReference type="STRING" id="180332.GCA_000797495_01572"/>
<dbReference type="SUPFAM" id="SSF49785">
    <property type="entry name" value="Galactose-binding domain-like"/>
    <property type="match status" value="2"/>
</dbReference>
<gene>
    <name evidence="4" type="ORF">DSM106044_03513</name>
</gene>
<dbReference type="GO" id="GO:0004560">
    <property type="term" value="F:alpha-L-fucosidase activity"/>
    <property type="evidence" value="ECO:0007669"/>
    <property type="project" value="TreeGrafter"/>
</dbReference>
<dbReference type="InterPro" id="IPR054363">
    <property type="entry name" value="GH95_cat"/>
</dbReference>
<dbReference type="SUPFAM" id="SSF48208">
    <property type="entry name" value="Six-hairpin glycosidases"/>
    <property type="match status" value="1"/>
</dbReference>
<dbReference type="InterPro" id="IPR012341">
    <property type="entry name" value="6hp_glycosidase-like_sf"/>
</dbReference>
<protein>
    <submittedName>
        <fullName evidence="4">F5/8 type C domain protein</fullName>
    </submittedName>
</protein>
<comment type="caution">
    <text evidence="4">The sequence shown here is derived from an EMBL/GenBank/DDBJ whole genome shotgun (WGS) entry which is preliminary data.</text>
</comment>
<dbReference type="Gene3D" id="2.60.120.260">
    <property type="entry name" value="Galactose-binding domain-like"/>
    <property type="match status" value="2"/>
</dbReference>
<evidence type="ECO:0000259" key="3">
    <source>
        <dbReference type="PROSITE" id="PS50022"/>
    </source>
</evidence>
<dbReference type="Gene3D" id="3.80.10.10">
    <property type="entry name" value="Ribonuclease Inhibitor"/>
    <property type="match status" value="1"/>
</dbReference>
<dbReference type="InterPro" id="IPR026906">
    <property type="entry name" value="LRR_5"/>
</dbReference>
<keyword evidence="5" id="KW-1185">Reference proteome</keyword>
<evidence type="ECO:0000313" key="4">
    <source>
        <dbReference type="EMBL" id="TLC99562.1"/>
    </source>
</evidence>
<proteinExistence type="predicted"/>
<evidence type="ECO:0000313" key="5">
    <source>
        <dbReference type="Proteomes" id="UP000306509"/>
    </source>
</evidence>
<dbReference type="Gene3D" id="2.60.40.1180">
    <property type="entry name" value="Golgi alpha-mannosidase II"/>
    <property type="match status" value="1"/>
</dbReference>
<feature type="chain" id="PRO_5038729926" evidence="2">
    <location>
        <begin position="28"/>
        <end position="1541"/>
    </location>
</feature>
<keyword evidence="2" id="KW-0732">Signal</keyword>
<dbReference type="Pfam" id="PF00754">
    <property type="entry name" value="F5_F8_type_C"/>
    <property type="match status" value="2"/>
</dbReference>
<evidence type="ECO:0000256" key="1">
    <source>
        <dbReference type="ARBA" id="ARBA00023295"/>
    </source>
</evidence>
<dbReference type="Proteomes" id="UP000306509">
    <property type="component" value="Unassembled WGS sequence"/>
</dbReference>